<evidence type="ECO:0000259" key="18">
    <source>
        <dbReference type="PROSITE" id="PS50211"/>
    </source>
</evidence>
<comment type="catalytic activity">
    <reaction evidence="14">
        <text>an N-acylsphinganine + H2O = sphinganine + a fatty acid</text>
        <dbReference type="Rhea" id="RHEA:33551"/>
        <dbReference type="ChEBI" id="CHEBI:15377"/>
        <dbReference type="ChEBI" id="CHEBI:28868"/>
        <dbReference type="ChEBI" id="CHEBI:31488"/>
        <dbReference type="ChEBI" id="CHEBI:57817"/>
    </reaction>
    <physiologicalReaction direction="left-to-right" evidence="14">
        <dbReference type="Rhea" id="RHEA:33552"/>
    </physiologicalReaction>
</comment>
<evidence type="ECO:0000256" key="2">
    <source>
        <dbReference type="ARBA" id="ARBA00004760"/>
    </source>
</evidence>
<evidence type="ECO:0000256" key="14">
    <source>
        <dbReference type="ARBA" id="ARBA00049511"/>
    </source>
</evidence>
<keyword evidence="15" id="KW-0862">Zinc</keyword>
<keyword evidence="6" id="KW-0344">Guanine-nucleotide releasing factor</keyword>
<dbReference type="Proteomes" id="UP000011518">
    <property type="component" value="Unassembled WGS sequence"/>
</dbReference>
<evidence type="ECO:0000313" key="21">
    <source>
        <dbReference type="Proteomes" id="UP000011518"/>
    </source>
</evidence>
<sequence>MIEDKGPRVTDYFVVAGLTDTSTLLDPEVNRLDSKSIGPKAPITDIAVIIKSAGETVPEGYTCVEATPSALQANLNYGSLKSPELFLCYKRGRDKPPLSDIGVLYEGKERLIPGCEVIQATPYGRCANVNNSSTTSQRIFITYRRAPLIRPQNSLAVTDICVIVTSKGETPPHTFCKVDKNLNCGMVYGAAIQFYEPYSRELLTEKQLMQLGLVTPVERKVVSKSINSNKCICLLSHWPFFEAFRKFLMFIYKLSVSGPHPLPIEKSDEKKNMNWKQLPKKPCKNLLSTLKKLYPQLASVHRKTQEGSAIDMTPIEADFSWQKKMTQLEMEIQEAFLRFMASILKGYRTYLKPITEAPSNKATAVDSLFDRQGFLKSRDRAYTKFYTLLSKTQIFIRFIEECSFVSDKDTGLAFFDDCIEKVCYRVVMQLCGLWGHPVLAVRVLFEMKTAKIKPNAITYGYYNKVVLESPWPSSTRSGIFLWTKVRNVIHGLAQFRQPLKKTMQKAQVSSISAPQNATGGSDGDTVSHGSVDSSNDANSGEHTVFVRDLIRLDSIDNHSSTDICDVSAIVAKHSQSSSEPQSPTEPPAWGSSIVKVPSGIFDINSRKSSTGSVSNVLFSAQDQIEDTVFGEVTNLKKNGDRGEKRQKHFPERSCSFSFESRAGMLLKKSSLDLNSSEMAIMMGADAKILTAALTCPKTSSLHIARTRSFENASCHPVDSRTRTSESTWDPESRSSPVLEMLEESQELLEPVADDNMTKMTTTQDESDGLQNDSNSDQSRDLKAGSRDLINKRSSLYGVAKAVEREDVETGLDPLSLLATECTGEKTPDAEEKMFSPVIARNLADEIESYMNLKSPLGSKSSSMELHGDGNRESGVTTAVTHPLERRSSLPLDHGPPVQENAENEKSSPAVSRSKTFTGRFKQQTPSRTHKERSTSLSALMRSSPHGSLGSVVNSFSGLKLDNILSGPKIDVLKSSMKQAATVASKMWVAVASAYNYSDDEISNVLFFILPPICMCLFRQYATCFNSGIYLIWTLLVVVGIGSVYFHATLSFLGQMLDELAILWVLMCALAMWFPRRYLPKIFRNDRGRFKAVVCVLSAVTTCLAFVKPAINNISLMTLGVPCTALLIAELKRHILICLAAYLGCVCFAYFDAASEIPEQGPVIKFWPSEKWAFIGVPYVSLLCANKKSPKKKEAEAEEVAEEEKGKEKKQAFEGLEPGLTSASKAPDEAVLSGKCVQEDKWALRRAVWLPFPCWVVLRECLLPAACSEKGLLVHLLRRASVASAAKR</sequence>
<dbReference type="InParanoid" id="L9LCV0"/>
<comment type="catalytic activity">
    <reaction evidence="12">
        <text>N-(9Z-octadecenoyl)-sphing-4-enine + H2O = sphing-4-enine + (9Z)-octadecenoate</text>
        <dbReference type="Rhea" id="RHEA:41299"/>
        <dbReference type="ChEBI" id="CHEBI:15377"/>
        <dbReference type="ChEBI" id="CHEBI:30823"/>
        <dbReference type="ChEBI" id="CHEBI:57756"/>
        <dbReference type="ChEBI" id="CHEBI:77996"/>
    </reaction>
    <physiologicalReaction direction="left-to-right" evidence="12">
        <dbReference type="Rhea" id="RHEA:41300"/>
    </physiologicalReaction>
</comment>
<evidence type="ECO:0000256" key="10">
    <source>
        <dbReference type="ARBA" id="ARBA00022989"/>
    </source>
</evidence>
<feature type="transmembrane region" description="Helical" evidence="17">
    <location>
        <begin position="1029"/>
        <end position="1047"/>
    </location>
</feature>
<evidence type="ECO:0000256" key="4">
    <source>
        <dbReference type="ARBA" id="ARBA00009780"/>
    </source>
</evidence>
<keyword evidence="9" id="KW-0746">Sphingolipid metabolism</keyword>
<dbReference type="InterPro" id="IPR001194">
    <property type="entry name" value="cDENN_dom"/>
</dbReference>
<evidence type="ECO:0000313" key="20">
    <source>
        <dbReference type="EMBL" id="ELW72489.1"/>
    </source>
</evidence>
<dbReference type="EMBL" id="KB320406">
    <property type="protein sequence ID" value="ELW72489.1"/>
    <property type="molecule type" value="Genomic_DNA"/>
</dbReference>
<dbReference type="eggNOG" id="KOG2127">
    <property type="taxonomic scope" value="Eukaryota"/>
</dbReference>
<gene>
    <name evidence="20" type="ORF">TREES_T100007069</name>
</gene>
<comment type="pathway">
    <text evidence="3">Sphingolipid metabolism.</text>
</comment>
<dbReference type="GO" id="GO:0046512">
    <property type="term" value="P:sphingosine biosynthetic process"/>
    <property type="evidence" value="ECO:0007669"/>
    <property type="project" value="UniProtKB-ARBA"/>
</dbReference>
<reference evidence="21" key="1">
    <citation type="submission" date="2012-07" db="EMBL/GenBank/DDBJ databases">
        <title>Genome of the Chinese tree shrew, a rising model animal genetically related to primates.</title>
        <authorList>
            <person name="Zhang G."/>
            <person name="Fan Y."/>
            <person name="Yao Y."/>
            <person name="Huang Z."/>
        </authorList>
    </citation>
    <scope>NUCLEOTIDE SEQUENCE [LARGE SCALE GENOMIC DNA]</scope>
</reference>
<feature type="region of interest" description="Disordered" evidence="16">
    <location>
        <begin position="506"/>
        <end position="539"/>
    </location>
</feature>
<dbReference type="GO" id="GO:0031410">
    <property type="term" value="C:cytoplasmic vesicle"/>
    <property type="evidence" value="ECO:0007669"/>
    <property type="project" value="TreeGrafter"/>
</dbReference>
<evidence type="ECO:0000256" key="8">
    <source>
        <dbReference type="ARBA" id="ARBA00022801"/>
    </source>
</evidence>
<comment type="pathway">
    <text evidence="2">Lipid metabolism; sphingolipid metabolism.</text>
</comment>
<evidence type="ECO:0000256" key="3">
    <source>
        <dbReference type="ARBA" id="ARBA00004991"/>
    </source>
</evidence>
<proteinExistence type="inferred from homology"/>
<feature type="compositionally biased region" description="Polar residues" evidence="16">
    <location>
        <begin position="757"/>
        <end position="776"/>
    </location>
</feature>
<dbReference type="PROSITE" id="PS51498">
    <property type="entry name" value="MABP"/>
    <property type="match status" value="1"/>
</dbReference>
<feature type="transmembrane region" description="Helical" evidence="17">
    <location>
        <begin position="1001"/>
        <end position="1017"/>
    </location>
</feature>
<dbReference type="FunCoup" id="L9LCV0">
    <property type="interactions" value="2518"/>
</dbReference>
<dbReference type="FunFam" id="2.100.10.50:FF:000001">
    <property type="entry name" value="DENN domain containing 4C"/>
    <property type="match status" value="1"/>
</dbReference>
<comment type="similarity">
    <text evidence="4">Belongs to the alkaline ceramidase family.</text>
</comment>
<evidence type="ECO:0000256" key="9">
    <source>
        <dbReference type="ARBA" id="ARBA00022919"/>
    </source>
</evidence>
<reference evidence="21" key="2">
    <citation type="journal article" date="2013" name="Nat. Commun.">
        <title>Genome of the Chinese tree shrew.</title>
        <authorList>
            <person name="Fan Y."/>
            <person name="Huang Z.Y."/>
            <person name="Cao C.C."/>
            <person name="Chen C.S."/>
            <person name="Chen Y.X."/>
            <person name="Fan D.D."/>
            <person name="He J."/>
            <person name="Hou H.L."/>
            <person name="Hu L."/>
            <person name="Hu X.T."/>
            <person name="Jiang X.T."/>
            <person name="Lai R."/>
            <person name="Lang Y.S."/>
            <person name="Liang B."/>
            <person name="Liao S.G."/>
            <person name="Mu D."/>
            <person name="Ma Y.Y."/>
            <person name="Niu Y.Y."/>
            <person name="Sun X.Q."/>
            <person name="Xia J.Q."/>
            <person name="Xiao J."/>
            <person name="Xiong Z.Q."/>
            <person name="Xu L."/>
            <person name="Yang L."/>
            <person name="Zhang Y."/>
            <person name="Zhao W."/>
            <person name="Zhao X.D."/>
            <person name="Zheng Y.T."/>
            <person name="Zhou J.M."/>
            <person name="Zhu Y.B."/>
            <person name="Zhang G.J."/>
            <person name="Wang J."/>
            <person name="Yao Y.G."/>
        </authorList>
    </citation>
    <scope>NUCLEOTIDE SEQUENCE [LARGE SCALE GENOMIC DNA]</scope>
</reference>
<evidence type="ECO:0000256" key="16">
    <source>
        <dbReference type="SAM" id="MobiDB-lite"/>
    </source>
</evidence>
<protein>
    <recommendedName>
        <fullName evidence="5">ceramidase</fullName>
        <ecNumber evidence="5">3.5.1.23</ecNumber>
    </recommendedName>
</protein>
<dbReference type="InterPro" id="IPR008901">
    <property type="entry name" value="ACER"/>
</dbReference>
<dbReference type="InterPro" id="IPR005112">
    <property type="entry name" value="dDENN_dom"/>
</dbReference>
<feature type="region of interest" description="Disordered" evidence="16">
    <location>
        <begin position="711"/>
        <end position="737"/>
    </location>
</feature>
<dbReference type="PANTHER" id="PTHR12296">
    <property type="entry name" value="DENN DOMAIN-CONTAINING PROTEIN 4"/>
    <property type="match status" value="1"/>
</dbReference>
<dbReference type="PROSITE" id="PS50211">
    <property type="entry name" value="DENN"/>
    <property type="match status" value="1"/>
</dbReference>
<dbReference type="InterPro" id="IPR023341">
    <property type="entry name" value="MABP"/>
</dbReference>
<feature type="compositionally biased region" description="Polar residues" evidence="16">
    <location>
        <begin position="906"/>
        <end position="926"/>
    </location>
</feature>
<dbReference type="GO" id="GO:0032483">
    <property type="term" value="P:regulation of Rab protein signal transduction"/>
    <property type="evidence" value="ECO:0007669"/>
    <property type="project" value="TreeGrafter"/>
</dbReference>
<evidence type="ECO:0000259" key="19">
    <source>
        <dbReference type="PROSITE" id="PS51498"/>
    </source>
</evidence>
<evidence type="ECO:0000256" key="12">
    <source>
        <dbReference type="ARBA" id="ARBA00047401"/>
    </source>
</evidence>
<dbReference type="GO" id="GO:0046872">
    <property type="term" value="F:metal ion binding"/>
    <property type="evidence" value="ECO:0007669"/>
    <property type="project" value="UniProtKB-KW"/>
</dbReference>
<feature type="domain" description="UDENN" evidence="18">
    <location>
        <begin position="264"/>
        <end position="411"/>
    </location>
</feature>
<comment type="catalytic activity">
    <reaction evidence="13">
        <text>an N-acylsphing-4-enine + H2O = sphing-4-enine + a fatty acid</text>
        <dbReference type="Rhea" id="RHEA:20856"/>
        <dbReference type="ChEBI" id="CHEBI:15377"/>
        <dbReference type="ChEBI" id="CHEBI:28868"/>
        <dbReference type="ChEBI" id="CHEBI:52639"/>
        <dbReference type="ChEBI" id="CHEBI:57756"/>
        <dbReference type="EC" id="3.5.1.23"/>
    </reaction>
    <physiologicalReaction direction="left-to-right" evidence="13">
        <dbReference type="Rhea" id="RHEA:20857"/>
    </physiologicalReaction>
</comment>
<feature type="transmembrane region" description="Helical" evidence="17">
    <location>
        <begin position="1089"/>
        <end position="1110"/>
    </location>
</feature>
<feature type="compositionally biased region" description="Polar residues" evidence="16">
    <location>
        <begin position="724"/>
        <end position="735"/>
    </location>
</feature>
<name>L9LCV0_TUPCH</name>
<dbReference type="Pfam" id="PF03455">
    <property type="entry name" value="dDENN"/>
    <property type="match status" value="1"/>
</dbReference>
<keyword evidence="15" id="KW-0479">Metal-binding</keyword>
<dbReference type="EC" id="3.5.1.23" evidence="5"/>
<feature type="compositionally biased region" description="Polar residues" evidence="16">
    <location>
        <begin position="506"/>
        <end position="519"/>
    </location>
</feature>
<feature type="binding site" evidence="15">
    <location>
        <position position="1046"/>
    </location>
    <ligand>
        <name>Zn(2+)</name>
        <dbReference type="ChEBI" id="CHEBI:29105"/>
        <note>catalytic</note>
    </ligand>
</feature>
<feature type="compositionally biased region" description="Basic and acidic residues" evidence="16">
    <location>
        <begin position="777"/>
        <end position="786"/>
    </location>
</feature>
<organism evidence="20 21">
    <name type="scientific">Tupaia chinensis</name>
    <name type="common">Chinese tree shrew</name>
    <name type="synonym">Tupaia belangeri chinensis</name>
    <dbReference type="NCBI Taxonomy" id="246437"/>
    <lineage>
        <taxon>Eukaryota</taxon>
        <taxon>Metazoa</taxon>
        <taxon>Chordata</taxon>
        <taxon>Craniata</taxon>
        <taxon>Vertebrata</taxon>
        <taxon>Euteleostomi</taxon>
        <taxon>Mammalia</taxon>
        <taxon>Eutheria</taxon>
        <taxon>Euarchontoglires</taxon>
        <taxon>Scandentia</taxon>
        <taxon>Tupaiidae</taxon>
        <taxon>Tupaia</taxon>
    </lineage>
</organism>
<comment type="cofactor">
    <cofactor evidence="15">
        <name>Zn(2+)</name>
        <dbReference type="ChEBI" id="CHEBI:29105"/>
    </cofactor>
</comment>
<feature type="compositionally biased region" description="Polar residues" evidence="16">
    <location>
        <begin position="527"/>
        <end position="539"/>
    </location>
</feature>
<keyword evidence="11 17" id="KW-0472">Membrane</keyword>
<evidence type="ECO:0000256" key="6">
    <source>
        <dbReference type="ARBA" id="ARBA00022658"/>
    </source>
</evidence>
<dbReference type="GO" id="GO:0005085">
    <property type="term" value="F:guanyl-nucleotide exchange factor activity"/>
    <property type="evidence" value="ECO:0007669"/>
    <property type="project" value="UniProtKB-KW"/>
</dbReference>
<dbReference type="UniPathway" id="UPA00222"/>
<dbReference type="InterPro" id="IPR051696">
    <property type="entry name" value="DENN_Domain_GEFs"/>
</dbReference>
<keyword evidence="10 17" id="KW-1133">Transmembrane helix</keyword>
<keyword evidence="8" id="KW-0378">Hydrolase</keyword>
<keyword evidence="9" id="KW-0443">Lipid metabolism</keyword>
<evidence type="ECO:0000256" key="11">
    <source>
        <dbReference type="ARBA" id="ARBA00023136"/>
    </source>
</evidence>
<keyword evidence="7 17" id="KW-0812">Transmembrane</keyword>
<feature type="region of interest" description="Disordered" evidence="16">
    <location>
        <begin position="855"/>
        <end position="947"/>
    </location>
</feature>
<evidence type="ECO:0000256" key="1">
    <source>
        <dbReference type="ARBA" id="ARBA00004141"/>
    </source>
</evidence>
<dbReference type="STRING" id="246437.L9LCV0"/>
<dbReference type="SMART" id="SM00801">
    <property type="entry name" value="dDENN"/>
    <property type="match status" value="1"/>
</dbReference>
<dbReference type="GO" id="GO:0017040">
    <property type="term" value="F:N-acylsphingosine amidohydrolase activity"/>
    <property type="evidence" value="ECO:0007669"/>
    <property type="project" value="UniProtKB-EC"/>
</dbReference>
<evidence type="ECO:0000256" key="5">
    <source>
        <dbReference type="ARBA" id="ARBA00011891"/>
    </source>
</evidence>
<dbReference type="Pfam" id="PF02141">
    <property type="entry name" value="DENN"/>
    <property type="match status" value="1"/>
</dbReference>
<accession>L9LCV0</accession>
<dbReference type="Pfam" id="PF05875">
    <property type="entry name" value="Ceramidase"/>
    <property type="match status" value="1"/>
</dbReference>
<comment type="subcellular location">
    <subcellularLocation>
        <location evidence="1">Membrane</location>
        <topology evidence="1">Multi-pass membrane protein</topology>
    </subcellularLocation>
</comment>
<evidence type="ECO:0000256" key="17">
    <source>
        <dbReference type="SAM" id="Phobius"/>
    </source>
</evidence>
<dbReference type="GO" id="GO:0016020">
    <property type="term" value="C:membrane"/>
    <property type="evidence" value="ECO:0007669"/>
    <property type="project" value="UniProtKB-SubCell"/>
</dbReference>
<evidence type="ECO:0000256" key="15">
    <source>
        <dbReference type="PIRSR" id="PIRSR608901-2"/>
    </source>
</evidence>
<feature type="region of interest" description="Disordered" evidence="16">
    <location>
        <begin position="751"/>
        <end position="786"/>
    </location>
</feature>
<keyword evidence="21" id="KW-1185">Reference proteome</keyword>
<evidence type="ECO:0000256" key="7">
    <source>
        <dbReference type="ARBA" id="ARBA00022692"/>
    </source>
</evidence>
<evidence type="ECO:0000256" key="13">
    <source>
        <dbReference type="ARBA" id="ARBA00048323"/>
    </source>
</evidence>
<dbReference type="Gene3D" id="2.100.10.50">
    <property type="match status" value="1"/>
</dbReference>
<dbReference type="PANTHER" id="PTHR12296:SF17">
    <property type="entry name" value="DENN DOMAIN-CONTAINING PROTEIN 4C"/>
    <property type="match status" value="1"/>
</dbReference>
<feature type="domain" description="MABP" evidence="19">
    <location>
        <begin position="40"/>
        <end position="200"/>
    </location>
</feature>
<feature type="transmembrane region" description="Helical" evidence="17">
    <location>
        <begin position="1059"/>
        <end position="1077"/>
    </location>
</feature>
<dbReference type="InterPro" id="IPR037516">
    <property type="entry name" value="Tripartite_DENN"/>
</dbReference>
<dbReference type="GO" id="GO:0006672">
    <property type="term" value="P:ceramide metabolic process"/>
    <property type="evidence" value="ECO:0007669"/>
    <property type="project" value="InterPro"/>
</dbReference>